<name>A0A0K6IBA4_9HYPH</name>
<organism evidence="1 2">
    <name type="scientific">Pannonibacter indicus</name>
    <dbReference type="NCBI Taxonomy" id="466044"/>
    <lineage>
        <taxon>Bacteria</taxon>
        <taxon>Pseudomonadati</taxon>
        <taxon>Pseudomonadota</taxon>
        <taxon>Alphaproteobacteria</taxon>
        <taxon>Hyphomicrobiales</taxon>
        <taxon>Stappiaceae</taxon>
        <taxon>Pannonibacter</taxon>
    </lineage>
</organism>
<dbReference type="PIRSF" id="PIRSF035865">
    <property type="entry name" value="UCP035865"/>
    <property type="match status" value="1"/>
</dbReference>
<dbReference type="AlphaFoldDB" id="A0A0K6IBA4"/>
<dbReference type="InterPro" id="IPR019285">
    <property type="entry name" value="DUF2336"/>
</dbReference>
<evidence type="ECO:0000313" key="2">
    <source>
        <dbReference type="Proteomes" id="UP000183900"/>
    </source>
</evidence>
<sequence>MFGSRVMIIRQFLSWAGTAAPAERAEATAALARAFLHSPMSEAERGDCQAALTYLLDDPAPEVRFALADVFARREDAPRPVVLALARDTALVAAPILEFSPLVPDCDLIDLAAEGSDTVQCAIARRRNLSAPVAAALAEVAGPEACAVLLDNPDAVIVSFSLSRLAERFADDAAVRSRLLARPGLPLTIRHTLLTALTDGLKAQALVLAGEALPESAETYLEEARERATIVLAAGATDAELEGLVEHLRARGQLTARLMLRAAGMGRLRVLSACLSALCGQPQARVADLLATGRAGALRSLLMATGLPQRTVAVFQLMVEAYRAADCSFLQDQPPATTRAVMEGVSAGLEEMAVSGGVEDVFALMRVLVLDAAREEARLLVNTELLAAA</sequence>
<proteinExistence type="predicted"/>
<protein>
    <submittedName>
        <fullName evidence="1">Uncharacterized conserved protein, DUF2336 family</fullName>
    </submittedName>
</protein>
<accession>A0A0K6IBA4</accession>
<gene>
    <name evidence="1" type="ORF">Ga0061067_11851</name>
</gene>
<dbReference type="InterPro" id="IPR014598">
    <property type="entry name" value="UCP035865"/>
</dbReference>
<dbReference type="Proteomes" id="UP000183900">
    <property type="component" value="Unassembled WGS sequence"/>
</dbReference>
<reference evidence="2" key="1">
    <citation type="submission" date="2015-08" db="EMBL/GenBank/DDBJ databases">
        <authorList>
            <person name="Varghese N."/>
        </authorList>
    </citation>
    <scope>NUCLEOTIDE SEQUENCE [LARGE SCALE GENOMIC DNA]</scope>
    <source>
        <strain evidence="2">DSM 23407</strain>
    </source>
</reference>
<dbReference type="Pfam" id="PF10098">
    <property type="entry name" value="DUF2336"/>
    <property type="match status" value="1"/>
</dbReference>
<keyword evidence="2" id="KW-1185">Reference proteome</keyword>
<dbReference type="EMBL" id="CYHE01000018">
    <property type="protein sequence ID" value="CUB00420.1"/>
    <property type="molecule type" value="Genomic_DNA"/>
</dbReference>
<evidence type="ECO:0000313" key="1">
    <source>
        <dbReference type="EMBL" id="CUB00420.1"/>
    </source>
</evidence>